<feature type="transmembrane region" description="Helical" evidence="6">
    <location>
        <begin position="288"/>
        <end position="308"/>
    </location>
</feature>
<evidence type="ECO:0000313" key="8">
    <source>
        <dbReference type="EMBL" id="MEG3616406.1"/>
    </source>
</evidence>
<evidence type="ECO:0000256" key="4">
    <source>
        <dbReference type="ARBA" id="ARBA00023136"/>
    </source>
</evidence>
<reference evidence="8" key="1">
    <citation type="journal article" date="2024" name="Antonie Van Leeuwenhoek">
        <title>Isoptericola haloaureus sp. nov., a dimorphic actinobacterium isolated from mangrove sediments of southeast India, implicating biosaline agricultural significance through nitrogen fixation and salt tolerance genes.</title>
        <authorList>
            <person name="Prathaban M."/>
            <person name="Prathiviraj R."/>
            <person name="Ravichandran M."/>
            <person name="Natarajan S.D."/>
            <person name="Sobanaa M."/>
            <person name="Hari Krishna Kumar S."/>
            <person name="Chandrasekar V."/>
            <person name="Selvin J."/>
        </authorList>
    </citation>
    <scope>NUCLEOTIDE SEQUENCE</scope>
    <source>
        <strain evidence="8">MP1014</strain>
    </source>
</reference>
<evidence type="ECO:0000256" key="1">
    <source>
        <dbReference type="ARBA" id="ARBA00004141"/>
    </source>
</evidence>
<evidence type="ECO:0000256" key="5">
    <source>
        <dbReference type="SAM" id="MobiDB-lite"/>
    </source>
</evidence>
<comment type="caution">
    <text evidence="8">The sequence shown here is derived from an EMBL/GenBank/DDBJ whole genome shotgun (WGS) entry which is preliminary data.</text>
</comment>
<sequence>MDPSRRRLLVAALATVVPVVVLAVVAPAVVTPYFLGMLPTVVAGVASLRRAWLLAGLTGALALVAPLAGAQVWSAVVLMTLVAAALGLAAGRGWSSGGAPAAVTLAALTVSPPALVDADPRTLAGAWPLAAAVLAGGVVTALVLTLLSRGVPRPVHDPLTGPELRFYVSALVVVTAVGTWWATTWFPDTHSWWLLLTFYLVMVPRTGDITARALARAGGTVLGGLVVVVLVALDVAPQAMSLVVAVGVVGSVVTMLTAPYWVYTIFLTLTVVGTTTGDAPVAGALERVGLTLLGAGSAAGILLLARLLSHRSGRRADRPAGRPAGQDAVPAGSGDAGGAQQRTDRERRPQGERAADDDP</sequence>
<evidence type="ECO:0000259" key="7">
    <source>
        <dbReference type="Pfam" id="PF13515"/>
    </source>
</evidence>
<evidence type="ECO:0000256" key="6">
    <source>
        <dbReference type="SAM" id="Phobius"/>
    </source>
</evidence>
<feature type="transmembrane region" description="Helical" evidence="6">
    <location>
        <begin position="213"/>
        <end position="233"/>
    </location>
</feature>
<comment type="subcellular location">
    <subcellularLocation>
        <location evidence="1">Membrane</location>
        <topology evidence="1">Multi-pass membrane protein</topology>
    </subcellularLocation>
</comment>
<keyword evidence="4 6" id="KW-0472">Membrane</keyword>
<reference evidence="8" key="2">
    <citation type="submission" date="2024-02" db="EMBL/GenBank/DDBJ databases">
        <authorList>
            <person name="Prathaban M."/>
            <person name="Mythili R."/>
            <person name="Sharmila Devi N."/>
            <person name="Sobanaa M."/>
            <person name="Prathiviraj R."/>
            <person name="Selvin J."/>
        </authorList>
    </citation>
    <scope>NUCLEOTIDE SEQUENCE</scope>
    <source>
        <strain evidence="8">MP1014</strain>
    </source>
</reference>
<evidence type="ECO:0000313" key="9">
    <source>
        <dbReference type="Proteomes" id="UP001310387"/>
    </source>
</evidence>
<dbReference type="EMBL" id="JBAGLP010000118">
    <property type="protein sequence ID" value="MEG3616406.1"/>
    <property type="molecule type" value="Genomic_DNA"/>
</dbReference>
<protein>
    <submittedName>
        <fullName evidence="8">FUSC family protein</fullName>
    </submittedName>
</protein>
<evidence type="ECO:0000256" key="3">
    <source>
        <dbReference type="ARBA" id="ARBA00022989"/>
    </source>
</evidence>
<name>A0ABU7ZAA1_9MICO</name>
<feature type="transmembrane region" description="Helical" evidence="6">
    <location>
        <begin position="240"/>
        <end position="262"/>
    </location>
</feature>
<feature type="compositionally biased region" description="Basic and acidic residues" evidence="5">
    <location>
        <begin position="342"/>
        <end position="359"/>
    </location>
</feature>
<keyword evidence="2 6" id="KW-0812">Transmembrane</keyword>
<dbReference type="RefSeq" id="WP_332902883.1">
    <property type="nucleotide sequence ID" value="NZ_JBAGLP010000118.1"/>
</dbReference>
<feature type="transmembrane region" description="Helical" evidence="6">
    <location>
        <begin position="47"/>
        <end position="65"/>
    </location>
</feature>
<dbReference type="Proteomes" id="UP001310387">
    <property type="component" value="Unassembled WGS sequence"/>
</dbReference>
<dbReference type="InterPro" id="IPR049453">
    <property type="entry name" value="Memb_transporter_dom"/>
</dbReference>
<dbReference type="Pfam" id="PF13515">
    <property type="entry name" value="FUSC_2"/>
    <property type="match status" value="1"/>
</dbReference>
<organism evidence="8 9">
    <name type="scientific">Isoptericola haloaureus</name>
    <dbReference type="NCBI Taxonomy" id="1542902"/>
    <lineage>
        <taxon>Bacteria</taxon>
        <taxon>Bacillati</taxon>
        <taxon>Actinomycetota</taxon>
        <taxon>Actinomycetes</taxon>
        <taxon>Micrococcales</taxon>
        <taxon>Promicromonosporaceae</taxon>
        <taxon>Isoptericola</taxon>
    </lineage>
</organism>
<feature type="transmembrane region" description="Helical" evidence="6">
    <location>
        <begin position="123"/>
        <end position="144"/>
    </location>
</feature>
<feature type="domain" description="Integral membrane bound transporter" evidence="7">
    <location>
        <begin position="180"/>
        <end position="298"/>
    </location>
</feature>
<feature type="transmembrane region" description="Helical" evidence="6">
    <location>
        <begin position="72"/>
        <end position="91"/>
    </location>
</feature>
<proteinExistence type="predicted"/>
<gene>
    <name evidence="8" type="ORF">V5O49_14845</name>
</gene>
<keyword evidence="9" id="KW-1185">Reference proteome</keyword>
<evidence type="ECO:0000256" key="2">
    <source>
        <dbReference type="ARBA" id="ARBA00022692"/>
    </source>
</evidence>
<keyword evidence="3 6" id="KW-1133">Transmembrane helix</keyword>
<feature type="region of interest" description="Disordered" evidence="5">
    <location>
        <begin position="314"/>
        <end position="359"/>
    </location>
</feature>
<feature type="transmembrane region" description="Helical" evidence="6">
    <location>
        <begin position="164"/>
        <end position="183"/>
    </location>
</feature>
<accession>A0ABU7ZAA1</accession>